<organism evidence="3 4">
    <name type="scientific">Pseudomonas indica</name>
    <dbReference type="NCBI Taxonomy" id="137658"/>
    <lineage>
        <taxon>Bacteria</taxon>
        <taxon>Pseudomonadati</taxon>
        <taxon>Pseudomonadota</taxon>
        <taxon>Gammaproteobacteria</taxon>
        <taxon>Pseudomonadales</taxon>
        <taxon>Pseudomonadaceae</taxon>
        <taxon>Pseudomonas</taxon>
    </lineage>
</organism>
<dbReference type="PROSITE" id="PS50405">
    <property type="entry name" value="GST_CTER"/>
    <property type="match status" value="1"/>
</dbReference>
<dbReference type="InterPro" id="IPR040079">
    <property type="entry name" value="Glutathione_S-Trfase"/>
</dbReference>
<dbReference type="SUPFAM" id="SSF52833">
    <property type="entry name" value="Thioredoxin-like"/>
    <property type="match status" value="1"/>
</dbReference>
<dbReference type="SUPFAM" id="SSF47616">
    <property type="entry name" value="GST C-terminal domain-like"/>
    <property type="match status" value="1"/>
</dbReference>
<evidence type="ECO:0000259" key="2">
    <source>
        <dbReference type="PROSITE" id="PS50405"/>
    </source>
</evidence>
<proteinExistence type="predicted"/>
<dbReference type="InterPro" id="IPR010987">
    <property type="entry name" value="Glutathione-S-Trfase_C-like"/>
</dbReference>
<evidence type="ECO:0000313" key="3">
    <source>
        <dbReference type="EMBL" id="SDK10814.1"/>
    </source>
</evidence>
<dbReference type="PANTHER" id="PTHR44051:SF2">
    <property type="entry name" value="HYPOTHETICAL GLUTATHIONE S-TRANSFERASE LIKE PROTEIN"/>
    <property type="match status" value="1"/>
</dbReference>
<protein>
    <submittedName>
        <fullName evidence="3">Glutathione S-transferase</fullName>
    </submittedName>
</protein>
<keyword evidence="3" id="KW-0808">Transferase</keyword>
<sequence length="197" mass="21510">MRLYDFHLSGNCYKVRLFLSLIGQEAEQVELNLRGGEQKTPEFLAINPRGQVPALEDGDFRIGDSQAILVYLAARYAPAWAPADPLTQARIASWLSFAANEMQNGPAMARVGKLFGYPIDEAKVHAKAIQALELLDAQLARHPWLAQTDAPSIADLAVYPYAALAGDGGLDLAPYTHLNAWFTRLQALPGYIGMTGL</sequence>
<keyword evidence="4" id="KW-1185">Reference proteome</keyword>
<dbReference type="PROSITE" id="PS50404">
    <property type="entry name" value="GST_NTER"/>
    <property type="match status" value="1"/>
</dbReference>
<dbReference type="InterPro" id="IPR036249">
    <property type="entry name" value="Thioredoxin-like_sf"/>
</dbReference>
<dbReference type="InterPro" id="IPR004045">
    <property type="entry name" value="Glutathione_S-Trfase_N"/>
</dbReference>
<evidence type="ECO:0000259" key="1">
    <source>
        <dbReference type="PROSITE" id="PS50404"/>
    </source>
</evidence>
<dbReference type="PANTHER" id="PTHR44051">
    <property type="entry name" value="GLUTATHIONE S-TRANSFERASE-RELATED"/>
    <property type="match status" value="1"/>
</dbReference>
<dbReference type="InterPro" id="IPR004046">
    <property type="entry name" value="GST_C"/>
</dbReference>
<dbReference type="Pfam" id="PF13417">
    <property type="entry name" value="GST_N_3"/>
    <property type="match status" value="1"/>
</dbReference>
<dbReference type="RefSeq" id="WP_084334079.1">
    <property type="nucleotide sequence ID" value="NZ_CBKZNZ010000136.1"/>
</dbReference>
<dbReference type="STRING" id="137658.SAMN05216186_104220"/>
<dbReference type="Gene3D" id="1.20.1050.10">
    <property type="match status" value="1"/>
</dbReference>
<name>A0A1G8Z863_9PSED</name>
<dbReference type="InterPro" id="IPR036282">
    <property type="entry name" value="Glutathione-S-Trfase_C_sf"/>
</dbReference>
<accession>A0A1G8Z863</accession>
<dbReference type="Proteomes" id="UP000198706">
    <property type="component" value="Unassembled WGS sequence"/>
</dbReference>
<feature type="domain" description="GST C-terminal" evidence="2">
    <location>
        <begin position="84"/>
        <end position="197"/>
    </location>
</feature>
<dbReference type="AlphaFoldDB" id="A0A1G8Z863"/>
<dbReference type="Gene3D" id="3.40.30.10">
    <property type="entry name" value="Glutaredoxin"/>
    <property type="match status" value="1"/>
</dbReference>
<dbReference type="GO" id="GO:0016740">
    <property type="term" value="F:transferase activity"/>
    <property type="evidence" value="ECO:0007669"/>
    <property type="project" value="UniProtKB-KW"/>
</dbReference>
<evidence type="ECO:0000313" key="4">
    <source>
        <dbReference type="Proteomes" id="UP000198706"/>
    </source>
</evidence>
<dbReference type="SFLD" id="SFLDS00019">
    <property type="entry name" value="Glutathione_Transferase_(cytos"/>
    <property type="match status" value="1"/>
</dbReference>
<feature type="domain" description="GST N-terminal" evidence="1">
    <location>
        <begin position="1"/>
        <end position="80"/>
    </location>
</feature>
<dbReference type="EMBL" id="FNFD01000004">
    <property type="protein sequence ID" value="SDK10814.1"/>
    <property type="molecule type" value="Genomic_DNA"/>
</dbReference>
<dbReference type="SFLD" id="SFLDG01151">
    <property type="entry name" value="Main.2:_Nu-like"/>
    <property type="match status" value="1"/>
</dbReference>
<gene>
    <name evidence="3" type="ORF">SAMN05216186_104220</name>
</gene>
<dbReference type="Pfam" id="PF00043">
    <property type="entry name" value="GST_C"/>
    <property type="match status" value="1"/>
</dbReference>
<dbReference type="CDD" id="cd03056">
    <property type="entry name" value="GST_N_4"/>
    <property type="match status" value="1"/>
</dbReference>
<dbReference type="SFLD" id="SFLDG00358">
    <property type="entry name" value="Main_(cytGST)"/>
    <property type="match status" value="1"/>
</dbReference>
<reference evidence="3 4" key="1">
    <citation type="submission" date="2016-10" db="EMBL/GenBank/DDBJ databases">
        <authorList>
            <person name="de Groot N.N."/>
        </authorList>
    </citation>
    <scope>NUCLEOTIDE SEQUENCE [LARGE SCALE GENOMIC DNA]</scope>
    <source>
        <strain evidence="3 4">JCM 21544</strain>
    </source>
</reference>